<sequence>MTMTASRRSHIAVVGAGFTGMVCALRLLRAGYRVSILEQRADIGGLSTSHDFGSFEWDRFYHCILTSDRALLDLLDELGLHDELRWTKTEVGLYSHGGFHKMTGAADLLRYRHLSLLSKMRLAIMSLYVTKIKKGLRLERVPLCEWTRRLFGRKVFEQIWEPLLRCKLGELRRYASAAFLWGTMVRLASTRQQGLGAQEQLGYVRGGYRMVFQRLQQSVAMWDGSTHLGVKIRRICAHEGDARAGAVRIDTGQGAQFFDGAVLTVPNSVVGRLLQTSDADYMKRLGEVMYLGMICVVVVLRRRLSPFYVTNVTDTIGFTGVIEMTNLIDPAVETNGRHLVYVPRYTTSSDPLFEKDDQGVWDQFWPELSAMYPDLKEAEIERWFVFRERNVQPVPTIGYSGIVPPVRTPVPNVYLANTAQIINNTLNNNAMTSIANQACCELMKDIPVERSLAASGLSPCVPSLVLAPMEVSHG</sequence>
<evidence type="ECO:0000259" key="1">
    <source>
        <dbReference type="Pfam" id="PF01593"/>
    </source>
</evidence>
<accession>I3ZEA0</accession>
<dbReference type="InterPro" id="IPR002937">
    <property type="entry name" value="Amino_oxidase"/>
</dbReference>
<dbReference type="NCBIfam" id="NF005560">
    <property type="entry name" value="PRK07233.1"/>
    <property type="match status" value="1"/>
</dbReference>
<dbReference type="GO" id="GO:0016491">
    <property type="term" value="F:oxidoreductase activity"/>
    <property type="evidence" value="ECO:0007669"/>
    <property type="project" value="InterPro"/>
</dbReference>
<dbReference type="Gene3D" id="3.50.50.60">
    <property type="entry name" value="FAD/NAD(P)-binding domain"/>
    <property type="match status" value="1"/>
</dbReference>
<evidence type="ECO:0000313" key="2">
    <source>
        <dbReference type="EMBL" id="AFL87568.1"/>
    </source>
</evidence>
<organism evidence="2 3">
    <name type="scientific">Terriglobus roseus (strain DSM 18391 / NRRL B-41598 / KBS 63)</name>
    <dbReference type="NCBI Taxonomy" id="926566"/>
    <lineage>
        <taxon>Bacteria</taxon>
        <taxon>Pseudomonadati</taxon>
        <taxon>Acidobacteriota</taxon>
        <taxon>Terriglobia</taxon>
        <taxon>Terriglobales</taxon>
        <taxon>Acidobacteriaceae</taxon>
        <taxon>Terriglobus</taxon>
    </lineage>
</organism>
<dbReference type="STRING" id="926566.Terro_1258"/>
<dbReference type="SUPFAM" id="SSF51905">
    <property type="entry name" value="FAD/NAD(P)-binding domain"/>
    <property type="match status" value="1"/>
</dbReference>
<dbReference type="RefSeq" id="WP_014785137.1">
    <property type="nucleotide sequence ID" value="NC_018014.1"/>
</dbReference>
<dbReference type="EMBL" id="CP003379">
    <property type="protein sequence ID" value="AFL87568.1"/>
    <property type="molecule type" value="Genomic_DNA"/>
</dbReference>
<dbReference type="PANTHER" id="PTHR42923:SF46">
    <property type="entry name" value="AMINE OXIDASE"/>
    <property type="match status" value="1"/>
</dbReference>
<dbReference type="InterPro" id="IPR036188">
    <property type="entry name" value="FAD/NAD-bd_sf"/>
</dbReference>
<dbReference type="Gene3D" id="1.10.3110.10">
    <property type="entry name" value="protoporphyrinogen ix oxidase, domain 3"/>
    <property type="match status" value="1"/>
</dbReference>
<reference evidence="2 3" key="1">
    <citation type="submission" date="2012-06" db="EMBL/GenBank/DDBJ databases">
        <title>Complete genome of Terriglobus roseus DSM 18391.</title>
        <authorList>
            <consortium name="US DOE Joint Genome Institute (JGI-PGF)"/>
            <person name="Lucas S."/>
            <person name="Copeland A."/>
            <person name="Lapidus A."/>
            <person name="Glavina del Rio T."/>
            <person name="Dalin E."/>
            <person name="Tice H."/>
            <person name="Bruce D."/>
            <person name="Goodwin L."/>
            <person name="Pitluck S."/>
            <person name="Peters L."/>
            <person name="Mikhailova N."/>
            <person name="Munk A.C.C."/>
            <person name="Kyrpides N."/>
            <person name="Mavromatis K."/>
            <person name="Ivanova N."/>
            <person name="Brettin T."/>
            <person name="Detter J.C."/>
            <person name="Han C."/>
            <person name="Larimer F."/>
            <person name="Land M."/>
            <person name="Hauser L."/>
            <person name="Markowitz V."/>
            <person name="Cheng J.-F."/>
            <person name="Hugenholtz P."/>
            <person name="Woyke T."/>
            <person name="Wu D."/>
            <person name="Brambilla E."/>
            <person name="Klenk H.-P."/>
            <person name="Eisen J.A."/>
        </authorList>
    </citation>
    <scope>NUCLEOTIDE SEQUENCE [LARGE SCALE GENOMIC DNA]</scope>
    <source>
        <strain evidence="3">DSM 18391 / NRRL B-41598 / KBS 63</strain>
    </source>
</reference>
<gene>
    <name evidence="2" type="ordered locus">Terro_1258</name>
</gene>
<dbReference type="OrthoDB" id="9804542at2"/>
<dbReference type="PRINTS" id="PR00419">
    <property type="entry name" value="ADXRDTASE"/>
</dbReference>
<dbReference type="KEGG" id="trs:Terro_1258"/>
<name>I3ZEA0_TERRK</name>
<dbReference type="AlphaFoldDB" id="I3ZEA0"/>
<evidence type="ECO:0000313" key="3">
    <source>
        <dbReference type="Proteomes" id="UP000006056"/>
    </source>
</evidence>
<dbReference type="Pfam" id="PF01593">
    <property type="entry name" value="Amino_oxidase"/>
    <property type="match status" value="1"/>
</dbReference>
<dbReference type="eggNOG" id="COG1232">
    <property type="taxonomic scope" value="Bacteria"/>
</dbReference>
<dbReference type="Gene3D" id="3.90.660.20">
    <property type="entry name" value="Protoporphyrinogen oxidase, mitochondrial, domain 2"/>
    <property type="match status" value="1"/>
</dbReference>
<dbReference type="Proteomes" id="UP000006056">
    <property type="component" value="Chromosome"/>
</dbReference>
<keyword evidence="3" id="KW-1185">Reference proteome</keyword>
<dbReference type="InterPro" id="IPR050464">
    <property type="entry name" value="Zeta_carotene_desat/Oxidored"/>
</dbReference>
<feature type="domain" description="Amine oxidase" evidence="1">
    <location>
        <begin position="18"/>
        <end position="418"/>
    </location>
</feature>
<dbReference type="HOGENOM" id="CLU_051347_0_0_0"/>
<proteinExistence type="predicted"/>
<dbReference type="PANTHER" id="PTHR42923">
    <property type="entry name" value="PROTOPORPHYRINOGEN OXIDASE"/>
    <property type="match status" value="1"/>
</dbReference>
<protein>
    <submittedName>
        <fullName evidence="2">Protoporphyrinogen oxidase</fullName>
    </submittedName>
</protein>